<keyword evidence="4" id="KW-1185">Reference proteome</keyword>
<dbReference type="Proteomes" id="UP000216363">
    <property type="component" value="Unassembled WGS sequence"/>
</dbReference>
<proteinExistence type="predicted"/>
<protein>
    <submittedName>
        <fullName evidence="2">Uncharacterized protein</fullName>
    </submittedName>
</protein>
<gene>
    <name evidence="2" type="ORF">CES86_1632</name>
    <name evidence="1" type="ORF">F9L03_23485</name>
</gene>
<sequence length="137" mass="14757">MTDFVTRYSCLLDVGTSANVARAFDIYAALMAENGREDPPAEPFHLSVTPEHGASRLWLRDPGTADPQLAITFVTRCAEAFGLTGRWGFQWAGIASNPVIDGFMGGAHVLDLATGQTIAWMSTGRWLADRLAEGGAR</sequence>
<evidence type="ECO:0000313" key="3">
    <source>
        <dbReference type="Proteomes" id="UP000216363"/>
    </source>
</evidence>
<name>A0A256GUP8_9HYPH</name>
<dbReference type="Proteomes" id="UP000435957">
    <property type="component" value="Unassembled WGS sequence"/>
</dbReference>
<reference evidence="1 4" key="2">
    <citation type="submission" date="2019-09" db="EMBL/GenBank/DDBJ databases">
        <title>Taxonomic organization of the family Brucellaceae based on a phylogenomic approach.</title>
        <authorList>
            <person name="Leclercq S."/>
            <person name="Cloeckaert A."/>
            <person name="Zygmunt M.S."/>
        </authorList>
    </citation>
    <scope>NUCLEOTIDE SEQUENCE [LARGE SCALE GENOMIC DNA]</scope>
    <source>
        <strain evidence="1 4">LUP23</strain>
    </source>
</reference>
<dbReference type="EMBL" id="WBWF01000026">
    <property type="protein sequence ID" value="KAB2701375.1"/>
    <property type="molecule type" value="Genomic_DNA"/>
</dbReference>
<dbReference type="EMBL" id="NNRN01000043">
    <property type="protein sequence ID" value="OYR30903.1"/>
    <property type="molecule type" value="Genomic_DNA"/>
</dbReference>
<accession>A0A256GUP8</accession>
<comment type="caution">
    <text evidence="2">The sequence shown here is derived from an EMBL/GenBank/DDBJ whole genome shotgun (WGS) entry which is preliminary data.</text>
</comment>
<evidence type="ECO:0000313" key="1">
    <source>
        <dbReference type="EMBL" id="KAB2701375.1"/>
    </source>
</evidence>
<dbReference type="RefSeq" id="WP_088217374.1">
    <property type="nucleotide sequence ID" value="NZ_JBHEEP010000029.1"/>
</dbReference>
<evidence type="ECO:0000313" key="4">
    <source>
        <dbReference type="Proteomes" id="UP000435957"/>
    </source>
</evidence>
<organism evidence="2 3">
    <name type="scientific">Brucella lupini</name>
    <dbReference type="NCBI Taxonomy" id="255457"/>
    <lineage>
        <taxon>Bacteria</taxon>
        <taxon>Pseudomonadati</taxon>
        <taxon>Pseudomonadota</taxon>
        <taxon>Alphaproteobacteria</taxon>
        <taxon>Hyphomicrobiales</taxon>
        <taxon>Brucellaceae</taxon>
        <taxon>Brucella/Ochrobactrum group</taxon>
        <taxon>Brucella</taxon>
    </lineage>
</organism>
<dbReference type="AlphaFoldDB" id="A0A256GUP8"/>
<evidence type="ECO:0000313" key="2">
    <source>
        <dbReference type="EMBL" id="OYR30903.1"/>
    </source>
</evidence>
<reference evidence="2 3" key="1">
    <citation type="submission" date="2017-07" db="EMBL/GenBank/DDBJ databases">
        <title>Draft genome of Ochrobactrum lupini type strain LUP21.</title>
        <authorList>
            <person name="Krzyzanowska D.M."/>
            <person name="Jafra S."/>
        </authorList>
    </citation>
    <scope>NUCLEOTIDE SEQUENCE [LARGE SCALE GENOMIC DNA]</scope>
    <source>
        <strain evidence="2 3">LUP21</strain>
    </source>
</reference>